<accession>A0A9W9BPJ2</accession>
<gene>
    <name evidence="1" type="ORF">N0V84_004826</name>
</gene>
<dbReference type="AlphaFoldDB" id="A0A9W9BPJ2"/>
<protein>
    <submittedName>
        <fullName evidence="1">Uncharacterized protein</fullName>
    </submittedName>
</protein>
<evidence type="ECO:0000313" key="1">
    <source>
        <dbReference type="EMBL" id="KAJ4322470.1"/>
    </source>
</evidence>
<dbReference type="OrthoDB" id="4840035at2759"/>
<name>A0A9W9BPJ2_9HYPO</name>
<dbReference type="Proteomes" id="UP001140502">
    <property type="component" value="Unassembled WGS sequence"/>
</dbReference>
<evidence type="ECO:0000313" key="2">
    <source>
        <dbReference type="Proteomes" id="UP001140502"/>
    </source>
</evidence>
<organism evidence="1 2">
    <name type="scientific">Fusarium piperis</name>
    <dbReference type="NCBI Taxonomy" id="1435070"/>
    <lineage>
        <taxon>Eukaryota</taxon>
        <taxon>Fungi</taxon>
        <taxon>Dikarya</taxon>
        <taxon>Ascomycota</taxon>
        <taxon>Pezizomycotina</taxon>
        <taxon>Sordariomycetes</taxon>
        <taxon>Hypocreomycetidae</taxon>
        <taxon>Hypocreales</taxon>
        <taxon>Nectriaceae</taxon>
        <taxon>Fusarium</taxon>
        <taxon>Fusarium solani species complex</taxon>
    </lineage>
</organism>
<reference evidence="1" key="1">
    <citation type="submission" date="2022-10" db="EMBL/GenBank/DDBJ databases">
        <title>Tapping the CABI collections for fungal endophytes: first genome assemblies for Collariella, Neodidymelliopsis, Ascochyta clinopodiicola, Didymella pomorum, Didymosphaeria variabile, Neocosmospora piperis and Neocucurbitaria cava.</title>
        <authorList>
            <person name="Hill R."/>
        </authorList>
    </citation>
    <scope>NUCLEOTIDE SEQUENCE</scope>
    <source>
        <strain evidence="1">IMI 366586</strain>
    </source>
</reference>
<sequence>MTRIEKTVAAINREAKNISGNRLLEIHLVVVEGGQPIVDQLRPLRNQNHRDDLQAIQAKFEIMESRMRKQLGYLSIQTLGFVEEHHAYEVDEQFARYDIQKLAGRLSEYLDDGRQQITKAMQGDSSSMLPSEWFKEDLGARICDISIQARIPCVLFFCKKNYDFKGAKRLTSNEAGLIALLYSVVSQLACVLPTAPQRLRGWKRATSVYWMGPWRVFQLH</sequence>
<dbReference type="EMBL" id="JAPEUR010000082">
    <property type="protein sequence ID" value="KAJ4322470.1"/>
    <property type="molecule type" value="Genomic_DNA"/>
</dbReference>
<keyword evidence="2" id="KW-1185">Reference proteome</keyword>
<proteinExistence type="predicted"/>
<comment type="caution">
    <text evidence="1">The sequence shown here is derived from an EMBL/GenBank/DDBJ whole genome shotgun (WGS) entry which is preliminary data.</text>
</comment>